<feature type="domain" description="PanZ acetyltransferase (GNAT)" evidence="1">
    <location>
        <begin position="3"/>
        <end position="100"/>
    </location>
</feature>
<name>A0ABT7SQI9_9GAMM</name>
<reference evidence="2 3" key="1">
    <citation type="submission" date="2023-06" db="EMBL/GenBank/DDBJ databases">
        <title>Thiopseudomonas sp. CY1220 draft genome sequence.</title>
        <authorList>
            <person name="Zhao G."/>
            <person name="An M."/>
        </authorList>
    </citation>
    <scope>NUCLEOTIDE SEQUENCE [LARGE SCALE GENOMIC DNA]</scope>
    <source>
        <strain evidence="2 3">CY1220</strain>
    </source>
</reference>
<evidence type="ECO:0000313" key="3">
    <source>
        <dbReference type="Proteomes" id="UP001241056"/>
    </source>
</evidence>
<proteinExistence type="predicted"/>
<sequence>MPVFIEYPTELSQQDLADLDKIYADMPAELLAPYADATTLIEHGIANNALVTARFNSRLLGAALLNRQSTQWLLSHLCIREITRQRGVAKRLVSEVHRVAQQEQTSLTLCIPQQLDSLQQWAKSNDYPTQLSN</sequence>
<dbReference type="Pfam" id="PF12568">
    <property type="entry name" value="PanZ"/>
    <property type="match status" value="1"/>
</dbReference>
<keyword evidence="3" id="KW-1185">Reference proteome</keyword>
<gene>
    <name evidence="2" type="ORF">QEZ41_09250</name>
</gene>
<evidence type="ECO:0000259" key="1">
    <source>
        <dbReference type="Pfam" id="PF12568"/>
    </source>
</evidence>
<dbReference type="Proteomes" id="UP001241056">
    <property type="component" value="Unassembled WGS sequence"/>
</dbReference>
<dbReference type="Gene3D" id="3.40.630.30">
    <property type="match status" value="1"/>
</dbReference>
<dbReference type="SUPFAM" id="SSF55729">
    <property type="entry name" value="Acyl-CoA N-acyltransferases (Nat)"/>
    <property type="match status" value="1"/>
</dbReference>
<dbReference type="InterPro" id="IPR040448">
    <property type="entry name" value="PanZ_GNAT"/>
</dbReference>
<evidence type="ECO:0000313" key="2">
    <source>
        <dbReference type="EMBL" id="MDM7858457.1"/>
    </source>
</evidence>
<comment type="caution">
    <text evidence="2">The sequence shown here is derived from an EMBL/GenBank/DDBJ whole genome shotgun (WGS) entry which is preliminary data.</text>
</comment>
<dbReference type="EMBL" id="JAUCDY010000011">
    <property type="protein sequence ID" value="MDM7858457.1"/>
    <property type="molecule type" value="Genomic_DNA"/>
</dbReference>
<dbReference type="RefSeq" id="WP_289411168.1">
    <property type="nucleotide sequence ID" value="NZ_JAUCDY010000011.1"/>
</dbReference>
<accession>A0ABT7SQI9</accession>
<organism evidence="2 3">
    <name type="scientific">Thiopseudomonas acetoxidans</name>
    <dbReference type="NCBI Taxonomy" id="3041622"/>
    <lineage>
        <taxon>Bacteria</taxon>
        <taxon>Pseudomonadati</taxon>
        <taxon>Pseudomonadota</taxon>
        <taxon>Gammaproteobacteria</taxon>
        <taxon>Pseudomonadales</taxon>
        <taxon>Pseudomonadaceae</taxon>
        <taxon>Thiopseudomonas</taxon>
    </lineage>
</organism>
<dbReference type="InterPro" id="IPR016181">
    <property type="entry name" value="Acyl_CoA_acyltransferase"/>
</dbReference>
<protein>
    <submittedName>
        <fullName evidence="2">Acetyl-CoA sensor PanZ family protein</fullName>
    </submittedName>
</protein>